<dbReference type="Gene3D" id="3.90.79.10">
    <property type="entry name" value="Nucleoside Triphosphate Pyrophosphohydrolase"/>
    <property type="match status" value="1"/>
</dbReference>
<feature type="domain" description="Nudix hydrolase" evidence="22">
    <location>
        <begin position="27"/>
        <end position="153"/>
    </location>
</feature>
<evidence type="ECO:0000256" key="3">
    <source>
        <dbReference type="ARBA" id="ARBA00011245"/>
    </source>
</evidence>
<comment type="catalytic activity">
    <reaction evidence="10">
        <text>2-oxo-ATP + H2O = 2-oxo-AMP + diphosphate + H(+)</text>
        <dbReference type="Rhea" id="RHEA:67392"/>
        <dbReference type="ChEBI" id="CHEBI:15377"/>
        <dbReference type="ChEBI" id="CHEBI:15378"/>
        <dbReference type="ChEBI" id="CHEBI:33019"/>
        <dbReference type="ChEBI" id="CHEBI:71395"/>
        <dbReference type="ChEBI" id="CHEBI:172878"/>
    </reaction>
    <physiologicalReaction direction="left-to-right" evidence="10">
        <dbReference type="Rhea" id="RHEA:67393"/>
    </physiologicalReaction>
</comment>
<proteinExistence type="inferred from homology"/>
<dbReference type="EC" id="3.6.1.56" evidence="11"/>
<protein>
    <recommendedName>
        <fullName evidence="12">Oxidized purine nucleoside triphosphate hydrolase</fullName>
        <ecNumber evidence="11">3.6.1.56</ecNumber>
    </recommendedName>
    <alternativeName>
        <fullName evidence="16">2-hydroxy-dATP diphosphatase</fullName>
    </alternativeName>
    <alternativeName>
        <fullName evidence="15">7,8-dihydro-8-oxoguanine triphosphatase</fullName>
    </alternativeName>
    <alternativeName>
        <fullName evidence="14">8-oxo-dGTPase</fullName>
    </alternativeName>
    <alternativeName>
        <fullName evidence="17">Methylated purine nucleoside triphosphate hydrolase</fullName>
    </alternativeName>
    <alternativeName>
        <fullName evidence="13">Nucleoside diphosphate-linked moiety X motif 1</fullName>
    </alternativeName>
</protein>
<evidence type="ECO:0000256" key="17">
    <source>
        <dbReference type="ARBA" id="ARBA00032071"/>
    </source>
</evidence>
<comment type="catalytic activity">
    <reaction evidence="7">
        <text>8-oxo-dATP + H2O = 8-oxo-dAMP + diphosphate + H(+)</text>
        <dbReference type="Rhea" id="RHEA:65396"/>
        <dbReference type="ChEBI" id="CHEBI:15377"/>
        <dbReference type="ChEBI" id="CHEBI:15378"/>
        <dbReference type="ChEBI" id="CHEBI:33019"/>
        <dbReference type="ChEBI" id="CHEBI:71361"/>
        <dbReference type="ChEBI" id="CHEBI:172871"/>
    </reaction>
    <physiologicalReaction direction="left-to-right" evidence="7">
        <dbReference type="Rhea" id="RHEA:65397"/>
    </physiologicalReaction>
</comment>
<evidence type="ECO:0000256" key="7">
    <source>
        <dbReference type="ARBA" id="ARBA00024448"/>
    </source>
</evidence>
<accession>A0A150GSL8</accession>
<evidence type="ECO:0000256" key="13">
    <source>
        <dbReference type="ARBA" id="ARBA00029673"/>
    </source>
</evidence>
<dbReference type="OrthoDB" id="408303at2759"/>
<dbReference type="PANTHER" id="PTHR43758:SF2">
    <property type="entry name" value="OXIDIZED PURINE NUCLEOSIDE TRIPHOSPHATE HYDROLASE"/>
    <property type="match status" value="1"/>
</dbReference>
<evidence type="ECO:0000256" key="11">
    <source>
        <dbReference type="ARBA" id="ARBA00026103"/>
    </source>
</evidence>
<comment type="function">
    <text evidence="21">Oxidized purine nucleoside triphosphate hydrolase which is a prominent sanitizer of the oxidized nucleotide pool. Catalyzes the hydrolysis of 2-oxo-dATP (2-hydroxy-dATP) into 2-oxo-dAMP. Also has a significant hydrolase activity toward 2-oxo-ATP, 8-oxo-dGTP and 8-oxo-dATP. Through the hydrolysis of oxidized purine nucleoside triphosphates, prevents their incorporation into DNA and the subsequent transversions A:T to C:G and G:C to T:A. Also catalyzes the hydrolysis of methylated purine nucleoside triphosphate preventing their integration into DNA. Through this antimutagenic activity protects cells from oxidative stress.</text>
</comment>
<evidence type="ECO:0000256" key="9">
    <source>
        <dbReference type="ARBA" id="ARBA00024486"/>
    </source>
</evidence>
<dbReference type="InterPro" id="IPR015797">
    <property type="entry name" value="NUDIX_hydrolase-like_dom_sf"/>
</dbReference>
<reference evidence="24" key="1">
    <citation type="journal article" date="2016" name="Nat. Commun.">
        <title>The Gonium pectorale genome demonstrates co-option of cell cycle regulation during the evolution of multicellularity.</title>
        <authorList>
            <person name="Hanschen E.R."/>
            <person name="Marriage T.N."/>
            <person name="Ferris P.J."/>
            <person name="Hamaji T."/>
            <person name="Toyoda A."/>
            <person name="Fujiyama A."/>
            <person name="Neme R."/>
            <person name="Noguchi H."/>
            <person name="Minakuchi Y."/>
            <person name="Suzuki M."/>
            <person name="Kawai-Toyooka H."/>
            <person name="Smith D.R."/>
            <person name="Sparks H."/>
            <person name="Anderson J."/>
            <person name="Bakaric R."/>
            <person name="Luria V."/>
            <person name="Karger A."/>
            <person name="Kirschner M.W."/>
            <person name="Durand P.M."/>
            <person name="Michod R.E."/>
            <person name="Nozaki H."/>
            <person name="Olson B.J."/>
        </authorList>
    </citation>
    <scope>NUCLEOTIDE SEQUENCE [LARGE SCALE GENOMIC DNA]</scope>
    <source>
        <strain evidence="24">NIES-2863</strain>
    </source>
</reference>
<comment type="cofactor">
    <cofactor evidence="1">
        <name>Mg(2+)</name>
        <dbReference type="ChEBI" id="CHEBI:18420"/>
    </cofactor>
</comment>
<keyword evidence="4" id="KW-0479">Metal-binding</keyword>
<comment type="catalytic activity">
    <reaction evidence="9">
        <text>8-oxo-dGTP + H2O = 8-oxo-dGMP + diphosphate + H(+)</text>
        <dbReference type="Rhea" id="RHEA:31575"/>
        <dbReference type="ChEBI" id="CHEBI:15377"/>
        <dbReference type="ChEBI" id="CHEBI:15378"/>
        <dbReference type="ChEBI" id="CHEBI:33019"/>
        <dbReference type="ChEBI" id="CHEBI:63224"/>
        <dbReference type="ChEBI" id="CHEBI:77896"/>
    </reaction>
    <physiologicalReaction direction="left-to-right" evidence="9">
        <dbReference type="Rhea" id="RHEA:31576"/>
    </physiologicalReaction>
</comment>
<dbReference type="PANTHER" id="PTHR43758">
    <property type="entry name" value="7,8-DIHYDRO-8-OXOGUANINE TRIPHOSPHATASE"/>
    <property type="match status" value="1"/>
</dbReference>
<dbReference type="PRINTS" id="PR01403">
    <property type="entry name" value="8OXTPHPHTASE"/>
</dbReference>
<evidence type="ECO:0000256" key="20">
    <source>
        <dbReference type="ARBA" id="ARBA00049032"/>
    </source>
</evidence>
<dbReference type="InterPro" id="IPR003563">
    <property type="entry name" value="8ODP"/>
</dbReference>
<dbReference type="EMBL" id="LSYV01000009">
    <property type="protein sequence ID" value="KXZ52813.1"/>
    <property type="molecule type" value="Genomic_DNA"/>
</dbReference>
<keyword evidence="5" id="KW-0378">Hydrolase</keyword>
<comment type="catalytic activity">
    <reaction evidence="18">
        <text>N(6)-methyl-ATP + H2O = N(6)-methyl-AMP + diphosphate + H(+)</text>
        <dbReference type="Rhea" id="RHEA:67608"/>
        <dbReference type="ChEBI" id="CHEBI:15377"/>
        <dbReference type="ChEBI" id="CHEBI:15378"/>
        <dbReference type="ChEBI" id="CHEBI:33019"/>
        <dbReference type="ChEBI" id="CHEBI:144842"/>
        <dbReference type="ChEBI" id="CHEBI:172873"/>
    </reaction>
    <physiologicalReaction direction="left-to-right" evidence="18">
        <dbReference type="Rhea" id="RHEA:67609"/>
    </physiologicalReaction>
</comment>
<evidence type="ECO:0000256" key="1">
    <source>
        <dbReference type="ARBA" id="ARBA00001946"/>
    </source>
</evidence>
<evidence type="ECO:0000256" key="18">
    <source>
        <dbReference type="ARBA" id="ARBA00048002"/>
    </source>
</evidence>
<evidence type="ECO:0000256" key="15">
    <source>
        <dbReference type="ARBA" id="ARBA00030682"/>
    </source>
</evidence>
<evidence type="ECO:0000256" key="4">
    <source>
        <dbReference type="ARBA" id="ARBA00022723"/>
    </source>
</evidence>
<gene>
    <name evidence="23" type="ORF">GPECTOR_8g199</name>
</gene>
<organism evidence="23 24">
    <name type="scientific">Gonium pectorale</name>
    <name type="common">Green alga</name>
    <dbReference type="NCBI Taxonomy" id="33097"/>
    <lineage>
        <taxon>Eukaryota</taxon>
        <taxon>Viridiplantae</taxon>
        <taxon>Chlorophyta</taxon>
        <taxon>core chlorophytes</taxon>
        <taxon>Chlorophyceae</taxon>
        <taxon>CS clade</taxon>
        <taxon>Chlamydomonadales</taxon>
        <taxon>Volvocaceae</taxon>
        <taxon>Gonium</taxon>
    </lineage>
</organism>
<keyword evidence="24" id="KW-1185">Reference proteome</keyword>
<dbReference type="GO" id="GO:0008413">
    <property type="term" value="F:8-oxo-7,8-dihydroguanosine triphosphate pyrophosphatase activity"/>
    <property type="evidence" value="ECO:0007669"/>
    <property type="project" value="InterPro"/>
</dbReference>
<dbReference type="GO" id="GO:0005737">
    <property type="term" value="C:cytoplasm"/>
    <property type="evidence" value="ECO:0007669"/>
    <property type="project" value="TreeGrafter"/>
</dbReference>
<comment type="similarity">
    <text evidence="2">Belongs to the Nudix hydrolase family.</text>
</comment>
<evidence type="ECO:0000256" key="6">
    <source>
        <dbReference type="ARBA" id="ARBA00022842"/>
    </source>
</evidence>
<name>A0A150GSL8_GONPE</name>
<evidence type="ECO:0000313" key="24">
    <source>
        <dbReference type="Proteomes" id="UP000075714"/>
    </source>
</evidence>
<evidence type="ECO:0000259" key="22">
    <source>
        <dbReference type="PROSITE" id="PS51462"/>
    </source>
</evidence>
<dbReference type="GO" id="GO:0046872">
    <property type="term" value="F:metal ion binding"/>
    <property type="evidence" value="ECO:0007669"/>
    <property type="project" value="UniProtKB-KW"/>
</dbReference>
<dbReference type="SUPFAM" id="SSF55811">
    <property type="entry name" value="Nudix"/>
    <property type="match status" value="1"/>
</dbReference>
<comment type="subunit">
    <text evidence="3">Monomer.</text>
</comment>
<evidence type="ECO:0000256" key="8">
    <source>
        <dbReference type="ARBA" id="ARBA00024459"/>
    </source>
</evidence>
<dbReference type="Proteomes" id="UP000075714">
    <property type="component" value="Unassembled WGS sequence"/>
</dbReference>
<dbReference type="Pfam" id="PF00293">
    <property type="entry name" value="NUDIX"/>
    <property type="match status" value="1"/>
</dbReference>
<dbReference type="CDD" id="cd03427">
    <property type="entry name" value="NUDIX_MTH1_Nudt1"/>
    <property type="match status" value="1"/>
</dbReference>
<evidence type="ECO:0000256" key="16">
    <source>
        <dbReference type="ARBA" id="ARBA00031927"/>
    </source>
</evidence>
<evidence type="ECO:0000256" key="12">
    <source>
        <dbReference type="ARBA" id="ARBA00026218"/>
    </source>
</evidence>
<evidence type="ECO:0000313" key="23">
    <source>
        <dbReference type="EMBL" id="KXZ52813.1"/>
    </source>
</evidence>
<evidence type="ECO:0000256" key="2">
    <source>
        <dbReference type="ARBA" id="ARBA00005582"/>
    </source>
</evidence>
<sequence length="185" mass="20860">MTWATTLAKADGGAPPFVRAVLESGTSPKLLTLVMIDDGKRVLLGHKKRGFGMGYYNGFGGKVEPGETIRQAAERELQEEACIEAVDLREAGVLVFAFDDQPVAWEVHVFAASSFRGEPAETDEMRPVWFNHEDVPFEQMWADDQFWYPLLLRRAYFRGVFAFTQTTQLLWHSLTERDPGDEGCP</sequence>
<comment type="catalytic activity">
    <reaction evidence="19">
        <text>O(6)-methyl-dGTP + H2O = O(6)-methyl-dGMP + diphosphate + H(+)</text>
        <dbReference type="Rhea" id="RHEA:67600"/>
        <dbReference type="ChEBI" id="CHEBI:15377"/>
        <dbReference type="ChEBI" id="CHEBI:15378"/>
        <dbReference type="ChEBI" id="CHEBI:33019"/>
        <dbReference type="ChEBI" id="CHEBI:169974"/>
        <dbReference type="ChEBI" id="CHEBI:169975"/>
    </reaction>
    <physiologicalReaction direction="left-to-right" evidence="19">
        <dbReference type="Rhea" id="RHEA:67601"/>
    </physiologicalReaction>
</comment>
<dbReference type="PROSITE" id="PS51462">
    <property type="entry name" value="NUDIX"/>
    <property type="match status" value="1"/>
</dbReference>
<keyword evidence="6" id="KW-0460">Magnesium</keyword>
<comment type="catalytic activity">
    <reaction evidence="8">
        <text>2-oxo-dATP + H2O = 2-oxo-dAMP + diphosphate + H(+)</text>
        <dbReference type="Rhea" id="RHEA:31583"/>
        <dbReference type="ChEBI" id="CHEBI:15377"/>
        <dbReference type="ChEBI" id="CHEBI:15378"/>
        <dbReference type="ChEBI" id="CHEBI:33019"/>
        <dbReference type="ChEBI" id="CHEBI:63212"/>
        <dbReference type="ChEBI" id="CHEBI:77897"/>
        <dbReference type="EC" id="3.6.1.56"/>
    </reaction>
    <physiologicalReaction direction="left-to-right" evidence="8">
        <dbReference type="Rhea" id="RHEA:31584"/>
    </physiologicalReaction>
</comment>
<comment type="caution">
    <text evidence="23">The sequence shown here is derived from an EMBL/GenBank/DDBJ whole genome shotgun (WGS) entry which is preliminary data.</text>
</comment>
<evidence type="ECO:0000256" key="5">
    <source>
        <dbReference type="ARBA" id="ARBA00022801"/>
    </source>
</evidence>
<evidence type="ECO:0000256" key="10">
    <source>
        <dbReference type="ARBA" id="ARBA00024596"/>
    </source>
</evidence>
<dbReference type="STRING" id="33097.A0A150GSL8"/>
<dbReference type="GO" id="GO:0008828">
    <property type="term" value="F:dATP diphosphatase activity"/>
    <property type="evidence" value="ECO:0007669"/>
    <property type="project" value="UniProtKB-EC"/>
</dbReference>
<evidence type="ECO:0000256" key="19">
    <source>
        <dbReference type="ARBA" id="ARBA00048894"/>
    </source>
</evidence>
<dbReference type="AlphaFoldDB" id="A0A150GSL8"/>
<evidence type="ECO:0000256" key="14">
    <source>
        <dbReference type="ARBA" id="ARBA00030634"/>
    </source>
</evidence>
<dbReference type="InterPro" id="IPR000086">
    <property type="entry name" value="NUDIX_hydrolase_dom"/>
</dbReference>
<evidence type="ECO:0000256" key="21">
    <source>
        <dbReference type="ARBA" id="ARBA00053094"/>
    </source>
</evidence>
<comment type="catalytic activity">
    <reaction evidence="20">
        <text>N(6)-methyl-dATP + H2O = N(6)-methyl-dAMP + diphosphate + H(+)</text>
        <dbReference type="Rhea" id="RHEA:67604"/>
        <dbReference type="ChEBI" id="CHEBI:15377"/>
        <dbReference type="ChEBI" id="CHEBI:15378"/>
        <dbReference type="ChEBI" id="CHEBI:33019"/>
        <dbReference type="ChEBI" id="CHEBI:169976"/>
        <dbReference type="ChEBI" id="CHEBI:172872"/>
    </reaction>
    <physiologicalReaction direction="left-to-right" evidence="20">
        <dbReference type="Rhea" id="RHEA:67605"/>
    </physiologicalReaction>
</comment>
<dbReference type="GO" id="GO:0042262">
    <property type="term" value="P:DNA protection"/>
    <property type="evidence" value="ECO:0007669"/>
    <property type="project" value="InterPro"/>
</dbReference>